<evidence type="ECO:0000259" key="8">
    <source>
        <dbReference type="PROSITE" id="PS50879"/>
    </source>
</evidence>
<dbReference type="EMBL" id="KZ821284">
    <property type="protein sequence ID" value="PYH40478.1"/>
    <property type="molecule type" value="Genomic_DNA"/>
</dbReference>
<dbReference type="Gene3D" id="3.30.420.10">
    <property type="entry name" value="Ribonuclease H-like superfamily/Ribonuclease H"/>
    <property type="match status" value="1"/>
</dbReference>
<dbReference type="EC" id="3.1.26.4" evidence="3"/>
<evidence type="ECO:0000256" key="4">
    <source>
        <dbReference type="ARBA" id="ARBA00022722"/>
    </source>
</evidence>
<dbReference type="Pfam" id="PF00075">
    <property type="entry name" value="RNase_H"/>
    <property type="match status" value="1"/>
</dbReference>
<evidence type="ECO:0000256" key="1">
    <source>
        <dbReference type="ARBA" id="ARBA00000077"/>
    </source>
</evidence>
<keyword evidence="7" id="KW-0378">Hydrolase</keyword>
<dbReference type="GO" id="GO:0004523">
    <property type="term" value="F:RNA-DNA hybrid ribonuclease activity"/>
    <property type="evidence" value="ECO:0007669"/>
    <property type="project" value="UniProtKB-EC"/>
</dbReference>
<dbReference type="InterPro" id="IPR012337">
    <property type="entry name" value="RNaseH-like_sf"/>
</dbReference>
<evidence type="ECO:0000256" key="2">
    <source>
        <dbReference type="ARBA" id="ARBA00005300"/>
    </source>
</evidence>
<accession>A0A318ZJN7</accession>
<dbReference type="OrthoDB" id="245563at2759"/>
<reference evidence="9 10" key="1">
    <citation type="submission" date="2016-12" db="EMBL/GenBank/DDBJ databases">
        <title>The genomes of Aspergillus section Nigri reveals drivers in fungal speciation.</title>
        <authorList>
            <consortium name="DOE Joint Genome Institute"/>
            <person name="Vesth T.C."/>
            <person name="Nybo J."/>
            <person name="Theobald S."/>
            <person name="Brandl J."/>
            <person name="Frisvad J.C."/>
            <person name="Nielsen K.F."/>
            <person name="Lyhne E.K."/>
            <person name="Kogle M.E."/>
            <person name="Kuo A."/>
            <person name="Riley R."/>
            <person name="Clum A."/>
            <person name="Nolan M."/>
            <person name="Lipzen A."/>
            <person name="Salamov A."/>
            <person name="Henrissat B."/>
            <person name="Wiebenga A."/>
            <person name="De Vries R.P."/>
            <person name="Grigoriev I.V."/>
            <person name="Mortensen U.H."/>
            <person name="Andersen M.R."/>
            <person name="Baker S.E."/>
        </authorList>
    </citation>
    <scope>NUCLEOTIDE SEQUENCE [LARGE SCALE GENOMIC DNA]</scope>
    <source>
        <strain evidence="9 10">JOP 1030-1</strain>
    </source>
</reference>
<comment type="catalytic activity">
    <reaction evidence="1">
        <text>Endonucleolytic cleavage to 5'-phosphomonoester.</text>
        <dbReference type="EC" id="3.1.26.4"/>
    </reaction>
</comment>
<evidence type="ECO:0000256" key="7">
    <source>
        <dbReference type="ARBA" id="ARBA00022801"/>
    </source>
</evidence>
<keyword evidence="6" id="KW-0255">Endonuclease</keyword>
<organism evidence="9 10">
    <name type="scientific">Aspergillus saccharolyticus JOP 1030-1</name>
    <dbReference type="NCBI Taxonomy" id="1450539"/>
    <lineage>
        <taxon>Eukaryota</taxon>
        <taxon>Fungi</taxon>
        <taxon>Dikarya</taxon>
        <taxon>Ascomycota</taxon>
        <taxon>Pezizomycotina</taxon>
        <taxon>Eurotiomycetes</taxon>
        <taxon>Eurotiomycetidae</taxon>
        <taxon>Eurotiales</taxon>
        <taxon>Aspergillaceae</taxon>
        <taxon>Aspergillus</taxon>
        <taxon>Aspergillus subgen. Circumdati</taxon>
    </lineage>
</organism>
<dbReference type="Proteomes" id="UP000248349">
    <property type="component" value="Unassembled WGS sequence"/>
</dbReference>
<dbReference type="SUPFAM" id="SSF53098">
    <property type="entry name" value="Ribonuclease H-like"/>
    <property type="match status" value="1"/>
</dbReference>
<dbReference type="GO" id="GO:0043137">
    <property type="term" value="P:DNA replication, removal of RNA primer"/>
    <property type="evidence" value="ECO:0007669"/>
    <property type="project" value="TreeGrafter"/>
</dbReference>
<dbReference type="GO" id="GO:0046872">
    <property type="term" value="F:metal ion binding"/>
    <property type="evidence" value="ECO:0007669"/>
    <property type="project" value="UniProtKB-KW"/>
</dbReference>
<comment type="similarity">
    <text evidence="2">Belongs to the RNase H family.</text>
</comment>
<evidence type="ECO:0000313" key="9">
    <source>
        <dbReference type="EMBL" id="PYH40478.1"/>
    </source>
</evidence>
<evidence type="ECO:0000313" key="10">
    <source>
        <dbReference type="Proteomes" id="UP000248349"/>
    </source>
</evidence>
<dbReference type="GeneID" id="37080632"/>
<evidence type="ECO:0000256" key="5">
    <source>
        <dbReference type="ARBA" id="ARBA00022723"/>
    </source>
</evidence>
<name>A0A318ZJN7_9EURO</name>
<feature type="domain" description="RNase H type-1" evidence="8">
    <location>
        <begin position="1"/>
        <end position="160"/>
    </location>
</feature>
<dbReference type="STRING" id="1450539.A0A318ZJN7"/>
<sequence length="166" mass="19519">MPYQMKFQVDGNCHRNGQPDAIAAAAAILLRRYGPKKGWTRSLPASPPPTNQRAEITAIILALEQALARYPLLHTRPKMRVTIYSDSQYAVKCMTKWRYKWTGNGWRNTRGREVVNRDLLEQAAELDRQVRQLGRLKVRYEWIAREENWQADRLCRRDIERQILRS</sequence>
<proteinExistence type="inferred from homology"/>
<dbReference type="RefSeq" id="XP_025426460.1">
    <property type="nucleotide sequence ID" value="XM_025579403.1"/>
</dbReference>
<dbReference type="GO" id="GO:0003676">
    <property type="term" value="F:nucleic acid binding"/>
    <property type="evidence" value="ECO:0007669"/>
    <property type="project" value="InterPro"/>
</dbReference>
<dbReference type="PANTHER" id="PTHR10642:SF26">
    <property type="entry name" value="RIBONUCLEASE H1"/>
    <property type="match status" value="1"/>
</dbReference>
<dbReference type="InterPro" id="IPR002156">
    <property type="entry name" value="RNaseH_domain"/>
</dbReference>
<gene>
    <name evidence="9" type="ORF">BP01DRAFT_419400</name>
</gene>
<dbReference type="PROSITE" id="PS50879">
    <property type="entry name" value="RNASE_H_1"/>
    <property type="match status" value="1"/>
</dbReference>
<evidence type="ECO:0000256" key="3">
    <source>
        <dbReference type="ARBA" id="ARBA00012180"/>
    </source>
</evidence>
<dbReference type="InterPro" id="IPR036397">
    <property type="entry name" value="RNaseH_sf"/>
</dbReference>
<dbReference type="InterPro" id="IPR050092">
    <property type="entry name" value="RNase_H"/>
</dbReference>
<dbReference type="AlphaFoldDB" id="A0A318ZJN7"/>
<keyword evidence="4" id="KW-0540">Nuclease</keyword>
<keyword evidence="10" id="KW-1185">Reference proteome</keyword>
<evidence type="ECO:0000256" key="6">
    <source>
        <dbReference type="ARBA" id="ARBA00022759"/>
    </source>
</evidence>
<dbReference type="PANTHER" id="PTHR10642">
    <property type="entry name" value="RIBONUCLEASE H1"/>
    <property type="match status" value="1"/>
</dbReference>
<keyword evidence="5" id="KW-0479">Metal-binding</keyword>
<protein>
    <recommendedName>
        <fullName evidence="3">ribonuclease H</fullName>
        <ecNumber evidence="3">3.1.26.4</ecNumber>
    </recommendedName>
</protein>